<accession>A0ABR5JET9</accession>
<feature type="signal peptide" evidence="1">
    <location>
        <begin position="1"/>
        <end position="30"/>
    </location>
</feature>
<dbReference type="InterPro" id="IPR006311">
    <property type="entry name" value="TAT_signal"/>
</dbReference>
<organism evidence="2 3">
    <name type="scientific">Streptomyces varsoviensis</name>
    <dbReference type="NCBI Taxonomy" id="67373"/>
    <lineage>
        <taxon>Bacteria</taxon>
        <taxon>Bacillati</taxon>
        <taxon>Actinomycetota</taxon>
        <taxon>Actinomycetes</taxon>
        <taxon>Kitasatosporales</taxon>
        <taxon>Streptomycetaceae</taxon>
        <taxon>Streptomyces</taxon>
    </lineage>
</organism>
<reference evidence="2 3" key="1">
    <citation type="submission" date="2015-07" db="EMBL/GenBank/DDBJ databases">
        <authorList>
            <person name="Ju K.-S."/>
            <person name="Doroghazi J.R."/>
            <person name="Metcalf W.W."/>
        </authorList>
    </citation>
    <scope>NUCLEOTIDE SEQUENCE [LARGE SCALE GENOMIC DNA]</scope>
    <source>
        <strain evidence="2 3">NRRL B-3589</strain>
    </source>
</reference>
<dbReference type="EMBL" id="LGUT01000038">
    <property type="protein sequence ID" value="KOG91919.1"/>
    <property type="molecule type" value="Genomic_DNA"/>
</dbReference>
<keyword evidence="3" id="KW-1185">Reference proteome</keyword>
<evidence type="ECO:0000313" key="2">
    <source>
        <dbReference type="EMBL" id="KOG91919.1"/>
    </source>
</evidence>
<protein>
    <submittedName>
        <fullName evidence="2">Uncharacterized protein</fullName>
    </submittedName>
</protein>
<name>A0ABR5JET9_9ACTN</name>
<comment type="caution">
    <text evidence="2">The sequence shown here is derived from an EMBL/GenBank/DDBJ whole genome shotgun (WGS) entry which is preliminary data.</text>
</comment>
<sequence length="89" mass="9480">MRTWTRRSALTLAALSAAAVTLTGMGAASAAPVEPSSSSVVHVTDTPRQDVPFGSLQECQTYGNIMAQMGMLHSYTCTPSGGRYIFHWS</sequence>
<gene>
    <name evidence="2" type="ORF">ADK38_00515</name>
</gene>
<dbReference type="RefSeq" id="WP_030890821.1">
    <property type="nucleotide sequence ID" value="NZ_JBIRHZ010000011.1"/>
</dbReference>
<evidence type="ECO:0000256" key="1">
    <source>
        <dbReference type="SAM" id="SignalP"/>
    </source>
</evidence>
<evidence type="ECO:0000313" key="3">
    <source>
        <dbReference type="Proteomes" id="UP000037020"/>
    </source>
</evidence>
<dbReference type="Proteomes" id="UP000037020">
    <property type="component" value="Unassembled WGS sequence"/>
</dbReference>
<feature type="chain" id="PRO_5046421748" evidence="1">
    <location>
        <begin position="31"/>
        <end position="89"/>
    </location>
</feature>
<keyword evidence="1" id="KW-0732">Signal</keyword>
<dbReference type="PROSITE" id="PS51318">
    <property type="entry name" value="TAT"/>
    <property type="match status" value="1"/>
</dbReference>
<proteinExistence type="predicted"/>